<feature type="domain" description="Nudix hydrolase" evidence="8">
    <location>
        <begin position="237"/>
        <end position="369"/>
    </location>
</feature>
<feature type="region of interest" description="Disordered" evidence="7">
    <location>
        <begin position="194"/>
        <end position="213"/>
    </location>
</feature>
<dbReference type="SUPFAM" id="SSF55811">
    <property type="entry name" value="Nudix"/>
    <property type="match status" value="1"/>
</dbReference>
<evidence type="ECO:0000256" key="5">
    <source>
        <dbReference type="ARBA" id="ARBA00022842"/>
    </source>
</evidence>
<accession>A0A9Q0DPY7</accession>
<dbReference type="GO" id="GO:0046872">
    <property type="term" value="F:metal ion binding"/>
    <property type="evidence" value="ECO:0007669"/>
    <property type="project" value="UniProtKB-KW"/>
</dbReference>
<dbReference type="PANTHER" id="PTHR12992:SF11">
    <property type="entry name" value="MITOCHONDRIAL COENZYME A DIPHOSPHATASE NUDT8"/>
    <property type="match status" value="1"/>
</dbReference>
<evidence type="ECO:0000256" key="3">
    <source>
        <dbReference type="ARBA" id="ARBA00022723"/>
    </source>
</evidence>
<keyword evidence="3" id="KW-0479">Metal-binding</keyword>
<protein>
    <recommendedName>
        <fullName evidence="8">Nudix hydrolase domain-containing protein</fullName>
    </recommendedName>
</protein>
<dbReference type="Gene3D" id="3.90.79.10">
    <property type="entry name" value="Nucleoside Triphosphate Pyrophosphohydrolase"/>
    <property type="match status" value="1"/>
</dbReference>
<evidence type="ECO:0000256" key="2">
    <source>
        <dbReference type="ARBA" id="ARBA00001946"/>
    </source>
</evidence>
<dbReference type="AlphaFoldDB" id="A0A9Q0DPY7"/>
<keyword evidence="4" id="KW-0378">Hydrolase</keyword>
<dbReference type="EMBL" id="JANIIK010000114">
    <property type="protein sequence ID" value="KAJ3590507.1"/>
    <property type="molecule type" value="Genomic_DNA"/>
</dbReference>
<comment type="caution">
    <text evidence="9">The sequence shown here is derived from an EMBL/GenBank/DDBJ whole genome shotgun (WGS) entry which is preliminary data.</text>
</comment>
<reference evidence="9" key="1">
    <citation type="submission" date="2022-07" db="EMBL/GenBank/DDBJ databases">
        <title>Chromosome-level genome of Muraenolepis orangiensis.</title>
        <authorList>
            <person name="Kim J."/>
        </authorList>
    </citation>
    <scope>NUCLEOTIDE SEQUENCE</scope>
    <source>
        <strain evidence="9">KU_S4_2022</strain>
        <tissue evidence="9">Muscle</tissue>
    </source>
</reference>
<dbReference type="InterPro" id="IPR045121">
    <property type="entry name" value="CoAse"/>
</dbReference>
<dbReference type="PROSITE" id="PS51462">
    <property type="entry name" value="NUDIX"/>
    <property type="match status" value="1"/>
</dbReference>
<dbReference type="CDD" id="cd03426">
    <property type="entry name" value="NUDIX_CoAse_Nudt7"/>
    <property type="match status" value="1"/>
</dbReference>
<dbReference type="InterPro" id="IPR015797">
    <property type="entry name" value="NUDIX_hydrolase-like_dom_sf"/>
</dbReference>
<keyword evidence="10" id="KW-1185">Reference proteome</keyword>
<dbReference type="GO" id="GO:0010945">
    <property type="term" value="F:coenzyme A diphosphatase activity"/>
    <property type="evidence" value="ECO:0007669"/>
    <property type="project" value="InterPro"/>
</dbReference>
<evidence type="ECO:0000256" key="7">
    <source>
        <dbReference type="SAM" id="MobiDB-lite"/>
    </source>
</evidence>
<evidence type="ECO:0000313" key="10">
    <source>
        <dbReference type="Proteomes" id="UP001148018"/>
    </source>
</evidence>
<dbReference type="InterPro" id="IPR000086">
    <property type="entry name" value="NUDIX_hydrolase_dom"/>
</dbReference>
<evidence type="ECO:0000256" key="1">
    <source>
        <dbReference type="ARBA" id="ARBA00001936"/>
    </source>
</evidence>
<evidence type="ECO:0000313" key="9">
    <source>
        <dbReference type="EMBL" id="KAJ3590507.1"/>
    </source>
</evidence>
<dbReference type="PANTHER" id="PTHR12992">
    <property type="entry name" value="NUDIX HYDROLASE"/>
    <property type="match status" value="1"/>
</dbReference>
<sequence length="401" mass="43784">MLKGPHIWAYALRSLRVGVRDPFYWASPLASPENICRRWWTSTGCKTLTTSQNRGRVKEGDVSFSTETPSSVSAPALSSSGRGHYLLEAAKHQNVTIRAALSVRPKLPSPTQPKITLEYLTQTSESLYACGDSSNNVECLGPQSELQPISPPPACLSPGLHRPGLFPPQARGSATYGPAAAAPARWNLQSRALHRAAPRQPTAPRDCLSPENEQRCRRSLGRHLKLYEARGKDQGGWASILVSLCSVRGEPSFLFTLRSSQLKRNKGDVSFAGGKKDPSDKDVVHTALREAREELGVTVATEKVWGILKPLRDMSGMMVAPVLANLGPIEDLSFKPNSEEVEEVFTMSLSHACDPSNRGYTHFRTGAAFGYTLPVFRNGKHRVWGLTAVALDHTLALILSP</sequence>
<evidence type="ECO:0000256" key="6">
    <source>
        <dbReference type="ARBA" id="ARBA00023211"/>
    </source>
</evidence>
<dbReference type="OrthoDB" id="10262892at2759"/>
<organism evidence="9 10">
    <name type="scientific">Muraenolepis orangiensis</name>
    <name type="common">Patagonian moray cod</name>
    <dbReference type="NCBI Taxonomy" id="630683"/>
    <lineage>
        <taxon>Eukaryota</taxon>
        <taxon>Metazoa</taxon>
        <taxon>Chordata</taxon>
        <taxon>Craniata</taxon>
        <taxon>Vertebrata</taxon>
        <taxon>Euteleostomi</taxon>
        <taxon>Actinopterygii</taxon>
        <taxon>Neopterygii</taxon>
        <taxon>Teleostei</taxon>
        <taxon>Neoteleostei</taxon>
        <taxon>Acanthomorphata</taxon>
        <taxon>Zeiogadaria</taxon>
        <taxon>Gadariae</taxon>
        <taxon>Gadiformes</taxon>
        <taxon>Muraenolepidoidei</taxon>
        <taxon>Muraenolepididae</taxon>
        <taxon>Muraenolepis</taxon>
    </lineage>
</organism>
<comment type="cofactor">
    <cofactor evidence="1">
        <name>Mn(2+)</name>
        <dbReference type="ChEBI" id="CHEBI:29035"/>
    </cofactor>
</comment>
<dbReference type="Pfam" id="PF00293">
    <property type="entry name" value="NUDIX"/>
    <property type="match status" value="1"/>
</dbReference>
<evidence type="ECO:0000256" key="4">
    <source>
        <dbReference type="ARBA" id="ARBA00022801"/>
    </source>
</evidence>
<gene>
    <name evidence="9" type="ORF">NHX12_008458</name>
</gene>
<comment type="cofactor">
    <cofactor evidence="2">
        <name>Mg(2+)</name>
        <dbReference type="ChEBI" id="CHEBI:18420"/>
    </cofactor>
</comment>
<proteinExistence type="predicted"/>
<dbReference type="Proteomes" id="UP001148018">
    <property type="component" value="Unassembled WGS sequence"/>
</dbReference>
<keyword evidence="5" id="KW-0460">Magnesium</keyword>
<name>A0A9Q0DPY7_9TELE</name>
<keyword evidence="6" id="KW-0464">Manganese</keyword>
<evidence type="ECO:0000259" key="8">
    <source>
        <dbReference type="PROSITE" id="PS51462"/>
    </source>
</evidence>